<feature type="compositionally biased region" description="Polar residues" evidence="1">
    <location>
        <begin position="1285"/>
        <end position="1303"/>
    </location>
</feature>
<dbReference type="PANTHER" id="PTHR14492">
    <property type="entry name" value="JBTS17"/>
    <property type="match status" value="1"/>
</dbReference>
<comment type="caution">
    <text evidence="2">The sequence shown here is derived from an EMBL/GenBank/DDBJ whole genome shotgun (WGS) entry which is preliminary data.</text>
</comment>
<feature type="region of interest" description="Disordered" evidence="1">
    <location>
        <begin position="1647"/>
        <end position="1734"/>
    </location>
</feature>
<gene>
    <name evidence="2" type="ORF">CVLEPA_LOCUS17699</name>
</gene>
<feature type="region of interest" description="Disordered" evidence="1">
    <location>
        <begin position="1579"/>
        <end position="1623"/>
    </location>
</feature>
<feature type="compositionally biased region" description="Polar residues" evidence="1">
    <location>
        <begin position="369"/>
        <end position="379"/>
    </location>
</feature>
<evidence type="ECO:0000313" key="2">
    <source>
        <dbReference type="EMBL" id="CAK8685966.1"/>
    </source>
</evidence>
<dbReference type="InterPro" id="IPR036322">
    <property type="entry name" value="WD40_repeat_dom_sf"/>
</dbReference>
<feature type="region of interest" description="Disordered" evidence="1">
    <location>
        <begin position="2115"/>
        <end position="2137"/>
    </location>
</feature>
<proteinExistence type="predicted"/>
<feature type="compositionally biased region" description="Polar residues" evidence="1">
    <location>
        <begin position="2644"/>
        <end position="2659"/>
    </location>
</feature>
<feature type="region of interest" description="Disordered" evidence="1">
    <location>
        <begin position="2601"/>
        <end position="2659"/>
    </location>
</feature>
<feature type="region of interest" description="Disordered" evidence="1">
    <location>
        <begin position="1284"/>
        <end position="1303"/>
    </location>
</feature>
<dbReference type="Proteomes" id="UP001642483">
    <property type="component" value="Unassembled WGS sequence"/>
</dbReference>
<feature type="compositionally biased region" description="Basic and acidic residues" evidence="1">
    <location>
        <begin position="1647"/>
        <end position="1666"/>
    </location>
</feature>
<dbReference type="InterPro" id="IPR028236">
    <property type="entry name" value="CPLANE1"/>
</dbReference>
<feature type="compositionally biased region" description="Low complexity" evidence="1">
    <location>
        <begin position="1591"/>
        <end position="1611"/>
    </location>
</feature>
<dbReference type="SUPFAM" id="SSF50978">
    <property type="entry name" value="WD40 repeat-like"/>
    <property type="match status" value="1"/>
</dbReference>
<name>A0ABP0G550_CLALP</name>
<feature type="region of interest" description="Disordered" evidence="1">
    <location>
        <begin position="2692"/>
        <end position="2725"/>
    </location>
</feature>
<organism evidence="2 3">
    <name type="scientific">Clavelina lepadiformis</name>
    <name type="common">Light-bulb sea squirt</name>
    <name type="synonym">Ascidia lepadiformis</name>
    <dbReference type="NCBI Taxonomy" id="159417"/>
    <lineage>
        <taxon>Eukaryota</taxon>
        <taxon>Metazoa</taxon>
        <taxon>Chordata</taxon>
        <taxon>Tunicata</taxon>
        <taxon>Ascidiacea</taxon>
        <taxon>Aplousobranchia</taxon>
        <taxon>Clavelinidae</taxon>
        <taxon>Clavelina</taxon>
    </lineage>
</organism>
<sequence length="2743" mass="309427">MTSLHFTVLASSTIKRKKPWSRVEWIGTNKESVCLISKKRLSLLYLPSGRTKRVVDELKSYMKDVVSFSSSSSGQYVVALLSSGNLIRWNKDMRVVVQIEACPGFTASGVQAVDVSKCRIFISDNGQHIVILFDNCKLYVWDQTNFSSELCFGEWSFVALNHSMLSVLDFKAACVDAVFFKDQNFNSCCNCTLVGRIGGSLLVYCIALFWKENLQYLMPESANFNCALSFSSVVIDKTCGQAAKTWKLARCKISRNGQELAIGINYYKPHYASVAFLNLHANPYLSLDSQRLFSNVKGELSKFSGQSCWIADMSWTNDSLFLACITKYGSMFLLNKFGTSIKIATYAPDVETKESFMLQLHPFGDPKRNTQAQRTQLDPSQSIASSASSHRDGKHRFSISAHPRLPVVLCCDGYNVVVLQMVDVVRAYDVAFVSLVDVNQQLNATIQRYGLEAGLAKSGKYKPTALMKDQIKLREHKLVIMLSNFKAKFKKKENSKIKMKQKYKSEENLQTDENVLKLAKKLKEDEREVTSDTEIGNDLYESEGTRNFISRNVDKLNTSDFALTTEHFIMMEKLDGESLFNIIKRCASKLIGAWGLLASDRSLESRAPGSKALKSEVFLYFFQTLQSFCDVLIQCQKMQHCLPWRLDDVKPKSKVISVSHQQRNFGNILKKLASDLQSLVVWGGYKPQYVLVAMQVVVSSVMKLSSHAAEGCTSLRDVAENTSTAFTILHHSEIQFQKIKSYNFLNYIASVNSDEDSTSGVMDSEFAEGLSSPASKNLKLLPIWKELYEHLSSLFASETFHVLIPGVMKVIGYLQHLNMDLNAIGGMELYNTEDPAIVAMVSHISDYNFSDALNLAASILTEHFTQKREWRDQHYYAVELLYSTMLSYFADNISTISFVKLKNRQCTVERSLITLGIRNQNLSHVWNADHTLSLMLSCGQMYEASHLANQLGAWRVALAICAVAEKTHPFVKQIHNREHVWGKKKTTGFDILKARFKDLMPQFLADTKAGLVSENHNAAVEVLPFDKLCDFNPEMLLSSFSDLLTASVMSGYDMTTWICSHMVGLIKDLCRNLRLLIDQDVYLPAPPLYLPQPAPDFEKGHSPSISVRLRLSALLRTFIVFLQSAGMMEALGSWLVKYLQEVNQSSSPVDNKLAEKLSPDCKEIFECFQTVCEILWMLHIQEQLNILLRKYQDLREQNAFSKINDVIKECLKLAFRLTAFDKVLNCEADLQDLVICLCNDLKKDTHLADILAKFFYDLDKVNPKVLPRLDSLLGKMRHILVPVTDSENQSDDASPNDSKSSSNMQPLTVYYQQCCRIRKRQKIPHDLVVQTKAKIVKDQRYHKFLSQLFDVILGKTSNMLLQQSSSSKSSFTHSAGALVLSNRSKVAVAQLEISSQHVQNHSIFGNNSVDCQDVDNGRVFNNQDTLSLASNAAPLMDEAKLASVDSPQESKNHYFSVDMDKATSQEQSKYKLHTLKWPLLGISDAPKEMRKRLKRLLPYFTWLQHWVQRQVKAQKEILKPSICLHVTKQQLLHSLLVAEVRFGKHSFDAHNIGPPEERLERLQKDKDISSIADQVLPKTLLPSSSNEANETETVVSEIESLSESLTPTTSEDMSLSSQEKELSGNLAPADLGHKQLDSGLESGSHELIAKREVNLEENVPERRESSPESEVDAVVAEQPSDQTVDQRTVEKKDKESTSDIVPVEQAPVKESGSPPNASTQVELDRADNTQSQTTGDRITQAVQSEIQNVLLAQQVSLLSQILLGQTLNGSAQAVSAAQLQLQPIPGSQTLLNVDHTQIDQPQHSEVSPEQNAMQQDSIRVSVEQKTLQIPLQRNEDAKKFHIPLFHVDGIGKSEESKFVERTSPLFARKKQLSPRKDIHCPIKLLSCTGAGTRSETSHPKQTNRRLTFAKPEDDLSFTEPQINFVKVKQEQIARGQRNSQLILPPTKPSAPIHSHIHPQEQRVDFPLLNKTPQRPHEGAKSNFSKPSGNYYKSPKVARSEVPSGGFVTLKAPEVPVVTRLEQGIIPRLINPAEVLQHHTRKMNFQTAKTAVRRLDTVRRPPVSMLKLSEPSLEIEAHRKPVLVQPRTTEELSVPRPTQPIRNEVVTTQIPSGIKDETPVVKNEPPVTTESDKSPKTNMTDDVVEYSLMSDLKPAADIHYNAALMKRVPVKPRMKDVELQVEVEVVNKDDYDDRDGVERTKLSQPNPSVKLFNRYQEIFSGQERVPGMEFLHMGEVKTENVVSGISNEPEPIGSPPNPENIDPGFPTTNNEVSQTGPSHDVTDILSTHVKAAVKVNQVRGETRNRWMSAMSQMNAQLDAINSMAQRIDEDFKLSKKLVNFIDKLDDDTNVPTTHKRFIEKPTPATEDDVLLTADVYHSSSEEFTSIVLSPKHETRLSVLDRQEESTFIAPKYESMFVVESVKNFPKDCQEWTNPYRNRLTEAQNLVLSAEGAPAVHFSLDVDSGSYSNDLMMEDLAGSRLEKENRENISEHGTSSEYSIKTDEDVREKMVVWSQRNKENEKFHDDFNTKKFQKSGKMTQNKKSLRRGKLYTPPNSRFLKMQKQREQERRERLANNMSRRLNASMKLLNEIQHDDAAIVQKQTSQKFKEQSGRGDRSLKERNYTSKAPGNFGDWSNIKGRKKNLQAKPQQTLRSSYTSDLDSTNLSDASILSAWEPSEEVRRILYGSVNRSKKNRSGKVTFDLRNENKQPDQTSSDRESHDTRSLLSSVDWNDIDAMTASVKLDQ</sequence>
<reference evidence="2 3" key="1">
    <citation type="submission" date="2024-02" db="EMBL/GenBank/DDBJ databases">
        <authorList>
            <person name="Daric V."/>
            <person name="Darras S."/>
        </authorList>
    </citation>
    <scope>NUCLEOTIDE SEQUENCE [LARGE SCALE GENOMIC DNA]</scope>
</reference>
<evidence type="ECO:0000256" key="1">
    <source>
        <dbReference type="SAM" id="MobiDB-lite"/>
    </source>
</evidence>
<feature type="region of interest" description="Disordered" evidence="1">
    <location>
        <begin position="2532"/>
        <end position="2551"/>
    </location>
</feature>
<dbReference type="EMBL" id="CAWYQH010000101">
    <property type="protein sequence ID" value="CAK8685966.1"/>
    <property type="molecule type" value="Genomic_DNA"/>
</dbReference>
<feature type="compositionally biased region" description="Basic and acidic residues" evidence="1">
    <location>
        <begin position="1687"/>
        <end position="1697"/>
    </location>
</feature>
<accession>A0ABP0G550</accession>
<feature type="compositionally biased region" description="Basic and acidic residues" evidence="1">
    <location>
        <begin position="2699"/>
        <end position="2721"/>
    </location>
</feature>
<dbReference type="PANTHER" id="PTHR14492:SF4">
    <property type="entry name" value="CILIOGENESIS AND PLANAR POLARITY EFFECTOR 1"/>
    <property type="match status" value="1"/>
</dbReference>
<protein>
    <submittedName>
        <fullName evidence="2">Uncharacterized protein</fullName>
    </submittedName>
</protein>
<feature type="region of interest" description="Disordered" evidence="1">
    <location>
        <begin position="367"/>
        <end position="391"/>
    </location>
</feature>
<evidence type="ECO:0000313" key="3">
    <source>
        <dbReference type="Proteomes" id="UP001642483"/>
    </source>
</evidence>
<feature type="compositionally biased region" description="Basic and acidic residues" evidence="1">
    <location>
        <begin position="2604"/>
        <end position="2621"/>
    </location>
</feature>
<keyword evidence="3" id="KW-1185">Reference proteome</keyword>